<feature type="domain" description="Aminoglycoside phosphotransferase" evidence="1">
    <location>
        <begin position="38"/>
        <end position="258"/>
    </location>
</feature>
<accession>A0ABS8N378</accession>
<dbReference type="Gene3D" id="3.30.200.20">
    <property type="entry name" value="Phosphorylase Kinase, domain 1"/>
    <property type="match status" value="1"/>
</dbReference>
<keyword evidence="2" id="KW-0946">Virion</keyword>
<dbReference type="PANTHER" id="PTHR39179">
    <property type="entry name" value="SPORE COAT PROTEIN I"/>
    <property type="match status" value="1"/>
</dbReference>
<protein>
    <submittedName>
        <fullName evidence="2">CotS family spore coat protein</fullName>
    </submittedName>
</protein>
<sequence length="347" mass="41652">MDLLSEENVKKYVLPHYNMVNADISRIKFKDTDKQRAVYKINYLNKSYCLKKVYFDESNLLFVYSAIEWLFRHDIRVPRILPTIHRERFVNYKEMLFIMTPWITGSKCDYDNNKHLLHAISNLSKMHSVSKNFVPIDGSTQRVNFENIYISFQKHLNQLLNCSNLAFKYNDKFSALFLQNFEINFILAKISARISSTIDYKNLSTCLCHLDYVNKNIIFDEEDNIWVIDFDKCSMDYCAHDISYFLRRFLKRTTTNWRLDSTISCLELYEKIFPLTLDDYKYIISYLSFPQKFWKISRDYYNNILKCNHNSFFYLLKKASSNCINQLEFTIEFGKYVEKKFNINCKL</sequence>
<dbReference type="InterPro" id="IPR011009">
    <property type="entry name" value="Kinase-like_dom_sf"/>
</dbReference>
<dbReference type="InterPro" id="IPR047175">
    <property type="entry name" value="CotS-like"/>
</dbReference>
<dbReference type="Gene3D" id="3.90.1200.10">
    <property type="match status" value="1"/>
</dbReference>
<dbReference type="InterPro" id="IPR002575">
    <property type="entry name" value="Aminoglycoside_PTrfase"/>
</dbReference>
<dbReference type="SUPFAM" id="SSF56112">
    <property type="entry name" value="Protein kinase-like (PK-like)"/>
    <property type="match status" value="1"/>
</dbReference>
<dbReference type="Proteomes" id="UP001165422">
    <property type="component" value="Unassembled WGS sequence"/>
</dbReference>
<dbReference type="NCBIfam" id="TIGR02906">
    <property type="entry name" value="spore_CotS"/>
    <property type="match status" value="1"/>
</dbReference>
<evidence type="ECO:0000313" key="2">
    <source>
        <dbReference type="EMBL" id="MCC9294233.1"/>
    </source>
</evidence>
<gene>
    <name evidence="2" type="ORF">LN736_05025</name>
</gene>
<name>A0ABS8N378_9CLOT</name>
<dbReference type="Pfam" id="PF01636">
    <property type="entry name" value="APH"/>
    <property type="match status" value="1"/>
</dbReference>
<proteinExistence type="predicted"/>
<organism evidence="2 3">
    <name type="scientific">Clostridium aromativorans</name>
    <dbReference type="NCBI Taxonomy" id="2836848"/>
    <lineage>
        <taxon>Bacteria</taxon>
        <taxon>Bacillati</taxon>
        <taxon>Bacillota</taxon>
        <taxon>Clostridia</taxon>
        <taxon>Eubacteriales</taxon>
        <taxon>Clostridiaceae</taxon>
        <taxon>Clostridium</taxon>
    </lineage>
</organism>
<dbReference type="PANTHER" id="PTHR39179:SF1">
    <property type="entry name" value="SPORE COAT PROTEIN I"/>
    <property type="match status" value="1"/>
</dbReference>
<dbReference type="EMBL" id="JAJJPB010000003">
    <property type="protein sequence ID" value="MCC9294233.1"/>
    <property type="molecule type" value="Genomic_DNA"/>
</dbReference>
<keyword evidence="2" id="KW-0167">Capsid protein</keyword>
<evidence type="ECO:0000259" key="1">
    <source>
        <dbReference type="Pfam" id="PF01636"/>
    </source>
</evidence>
<dbReference type="InterPro" id="IPR014255">
    <property type="entry name" value="Spore_coat_CotS"/>
</dbReference>
<comment type="caution">
    <text evidence="2">The sequence shown here is derived from an EMBL/GenBank/DDBJ whole genome shotgun (WGS) entry which is preliminary data.</text>
</comment>
<keyword evidence="3" id="KW-1185">Reference proteome</keyword>
<dbReference type="RefSeq" id="WP_179976980.1">
    <property type="nucleotide sequence ID" value="NZ_JAJJPB010000003.1"/>
</dbReference>
<reference evidence="2" key="1">
    <citation type="submission" date="2021-11" db="EMBL/GenBank/DDBJ databases">
        <authorList>
            <person name="Qingchun L."/>
            <person name="Dong Z."/>
            <person name="Zongwei Q."/>
            <person name="Jia Z."/>
            <person name="Duotao L."/>
        </authorList>
    </citation>
    <scope>NUCLEOTIDE SEQUENCE</scope>
    <source>
        <strain evidence="2">WLY-B-L2</strain>
    </source>
</reference>
<evidence type="ECO:0000313" key="3">
    <source>
        <dbReference type="Proteomes" id="UP001165422"/>
    </source>
</evidence>